<evidence type="ECO:0000313" key="3">
    <source>
        <dbReference type="Proteomes" id="UP001327560"/>
    </source>
</evidence>
<feature type="region of interest" description="Disordered" evidence="1">
    <location>
        <begin position="1"/>
        <end position="78"/>
    </location>
</feature>
<dbReference type="AlphaFoldDB" id="A0AAQ3QHC6"/>
<accession>A0AAQ3QHC6</accession>
<feature type="compositionally biased region" description="Basic residues" evidence="1">
    <location>
        <begin position="68"/>
        <end position="78"/>
    </location>
</feature>
<protein>
    <submittedName>
        <fullName evidence="2">Endo-1,3(4)-beta-glucanase isoform X2</fullName>
    </submittedName>
</protein>
<organism evidence="2 3">
    <name type="scientific">Canna indica</name>
    <name type="common">Indian-shot</name>
    <dbReference type="NCBI Taxonomy" id="4628"/>
    <lineage>
        <taxon>Eukaryota</taxon>
        <taxon>Viridiplantae</taxon>
        <taxon>Streptophyta</taxon>
        <taxon>Embryophyta</taxon>
        <taxon>Tracheophyta</taxon>
        <taxon>Spermatophyta</taxon>
        <taxon>Magnoliopsida</taxon>
        <taxon>Liliopsida</taxon>
        <taxon>Zingiberales</taxon>
        <taxon>Cannaceae</taxon>
        <taxon>Canna</taxon>
    </lineage>
</organism>
<dbReference type="Proteomes" id="UP001327560">
    <property type="component" value="Chromosome 5"/>
</dbReference>
<feature type="compositionally biased region" description="Gly residues" evidence="1">
    <location>
        <begin position="52"/>
        <end position="62"/>
    </location>
</feature>
<evidence type="ECO:0000256" key="1">
    <source>
        <dbReference type="SAM" id="MobiDB-lite"/>
    </source>
</evidence>
<sequence length="166" mass="17974">MLSRVRLVVTSGSGELPPQRICAHETGAGEREEGPRGAEGGGLPLEGSQLEEGGGGGEGGFSIGQREHRGRRKKTSPKARTKLSYVYIVSTNGKKGWGDLLLLAHPLHLRLLSADDYRVSMLEGFKYNNIDGELVGRGGFVDDKDEDHSTHLAINKRPQKATVEEN</sequence>
<gene>
    <name evidence="2" type="ORF">Cni_G17002</name>
</gene>
<keyword evidence="3" id="KW-1185">Reference proteome</keyword>
<evidence type="ECO:0000313" key="2">
    <source>
        <dbReference type="EMBL" id="WOL08250.1"/>
    </source>
</evidence>
<proteinExistence type="predicted"/>
<reference evidence="2 3" key="1">
    <citation type="submission" date="2023-10" db="EMBL/GenBank/DDBJ databases">
        <title>Chromosome-scale genome assembly provides insights into flower coloration mechanisms of Canna indica.</title>
        <authorList>
            <person name="Li C."/>
        </authorList>
    </citation>
    <scope>NUCLEOTIDE SEQUENCE [LARGE SCALE GENOMIC DNA]</scope>
    <source>
        <tissue evidence="2">Flower</tissue>
    </source>
</reference>
<feature type="compositionally biased region" description="Basic and acidic residues" evidence="1">
    <location>
        <begin position="27"/>
        <end position="36"/>
    </location>
</feature>
<name>A0AAQ3QHC6_9LILI</name>
<dbReference type="EMBL" id="CP136894">
    <property type="protein sequence ID" value="WOL08250.1"/>
    <property type="molecule type" value="Genomic_DNA"/>
</dbReference>